<feature type="transmembrane region" description="Helical" evidence="8">
    <location>
        <begin position="334"/>
        <end position="352"/>
    </location>
</feature>
<dbReference type="RefSeq" id="WP_006208012.1">
    <property type="nucleotide sequence ID" value="NZ_ADHJ01000010.1"/>
</dbReference>
<keyword evidence="3" id="KW-0813">Transport</keyword>
<dbReference type="Gene3D" id="1.20.1250.20">
    <property type="entry name" value="MFS general substrate transporter like domains"/>
    <property type="match status" value="1"/>
</dbReference>
<organism evidence="10 11">
    <name type="scientific">Paenibacillus vortex V453</name>
    <dbReference type="NCBI Taxonomy" id="715225"/>
    <lineage>
        <taxon>Bacteria</taxon>
        <taxon>Bacillati</taxon>
        <taxon>Bacillota</taxon>
        <taxon>Bacilli</taxon>
        <taxon>Bacillales</taxon>
        <taxon>Paenibacillaceae</taxon>
        <taxon>Paenibacillus</taxon>
    </lineage>
</organism>
<dbReference type="Gene3D" id="1.20.1720.10">
    <property type="entry name" value="Multidrug resistance protein D"/>
    <property type="match status" value="1"/>
</dbReference>
<comment type="caution">
    <text evidence="10">The sequence shown here is derived from an EMBL/GenBank/DDBJ whole genome shotgun (WGS) entry which is preliminary data.</text>
</comment>
<evidence type="ECO:0000256" key="3">
    <source>
        <dbReference type="ARBA" id="ARBA00022448"/>
    </source>
</evidence>
<dbReference type="EMBL" id="ADHJ01000010">
    <property type="protein sequence ID" value="EFU42979.1"/>
    <property type="molecule type" value="Genomic_DNA"/>
</dbReference>
<feature type="domain" description="Major facilitator superfamily (MFS) profile" evidence="9">
    <location>
        <begin position="15"/>
        <end position="467"/>
    </location>
</feature>
<evidence type="ECO:0000256" key="5">
    <source>
        <dbReference type="ARBA" id="ARBA00022692"/>
    </source>
</evidence>
<feature type="transmembrane region" description="Helical" evidence="8">
    <location>
        <begin position="444"/>
        <end position="462"/>
    </location>
</feature>
<evidence type="ECO:0000256" key="6">
    <source>
        <dbReference type="ARBA" id="ARBA00022989"/>
    </source>
</evidence>
<evidence type="ECO:0000313" key="10">
    <source>
        <dbReference type="EMBL" id="EFU42979.1"/>
    </source>
</evidence>
<dbReference type="AlphaFoldDB" id="A0A2R9SZW6"/>
<feature type="transmembrane region" description="Helical" evidence="8">
    <location>
        <begin position="405"/>
        <end position="424"/>
    </location>
</feature>
<evidence type="ECO:0000256" key="8">
    <source>
        <dbReference type="SAM" id="Phobius"/>
    </source>
</evidence>
<keyword evidence="4" id="KW-1003">Cell membrane</keyword>
<feature type="transmembrane region" description="Helical" evidence="8">
    <location>
        <begin position="12"/>
        <end position="33"/>
    </location>
</feature>
<dbReference type="PANTHER" id="PTHR42718">
    <property type="entry name" value="MAJOR FACILITATOR SUPERFAMILY MULTIDRUG TRANSPORTER MFSC"/>
    <property type="match status" value="1"/>
</dbReference>
<dbReference type="CDD" id="cd17503">
    <property type="entry name" value="MFS_LmrB_MDR_like"/>
    <property type="match status" value="1"/>
</dbReference>
<feature type="transmembrane region" description="Helical" evidence="8">
    <location>
        <begin position="53"/>
        <end position="72"/>
    </location>
</feature>
<feature type="transmembrane region" description="Helical" evidence="8">
    <location>
        <begin position="106"/>
        <end position="128"/>
    </location>
</feature>
<dbReference type="Proteomes" id="UP000003094">
    <property type="component" value="Unassembled WGS sequence"/>
</dbReference>
<evidence type="ECO:0000256" key="7">
    <source>
        <dbReference type="ARBA" id="ARBA00023136"/>
    </source>
</evidence>
<dbReference type="InterPro" id="IPR020846">
    <property type="entry name" value="MFS_dom"/>
</dbReference>
<dbReference type="InterPro" id="IPR011701">
    <property type="entry name" value="MFS"/>
</dbReference>
<dbReference type="GO" id="GO:0022857">
    <property type="term" value="F:transmembrane transporter activity"/>
    <property type="evidence" value="ECO:0007669"/>
    <property type="project" value="InterPro"/>
</dbReference>
<evidence type="ECO:0000256" key="4">
    <source>
        <dbReference type="ARBA" id="ARBA00022475"/>
    </source>
</evidence>
<feature type="transmembrane region" description="Helical" evidence="8">
    <location>
        <begin position="140"/>
        <end position="163"/>
    </location>
</feature>
<gene>
    <name evidence="10" type="ORF">PVOR_05608</name>
</gene>
<feature type="transmembrane region" description="Helical" evidence="8">
    <location>
        <begin position="81"/>
        <end position="100"/>
    </location>
</feature>
<feature type="transmembrane region" description="Helical" evidence="8">
    <location>
        <begin position="169"/>
        <end position="190"/>
    </location>
</feature>
<dbReference type="PANTHER" id="PTHR42718:SF9">
    <property type="entry name" value="MAJOR FACILITATOR SUPERFAMILY MULTIDRUG TRANSPORTER MFSC"/>
    <property type="match status" value="1"/>
</dbReference>
<feature type="transmembrane region" description="Helical" evidence="8">
    <location>
        <begin position="358"/>
        <end position="384"/>
    </location>
</feature>
<dbReference type="KEGG" id="pvo:PVOR_05608"/>
<comment type="subcellular location">
    <subcellularLocation>
        <location evidence="1">Cell membrane</location>
        <topology evidence="1">Multi-pass membrane protein</topology>
    </subcellularLocation>
</comment>
<dbReference type="Pfam" id="PF07690">
    <property type="entry name" value="MFS_1"/>
    <property type="match status" value="1"/>
</dbReference>
<proteinExistence type="inferred from homology"/>
<name>A0A2R9SZW6_9BACL</name>
<sequence>MNTQETQEKSSFWLIMSAVFFGNFLAVLSITTINVAFPVVMEQFDATLSTTQWLMAGYLLATGIVAPIVGYMGDQLSYKRLFIFALIGFTLSSLLCVVAWNIQTLIAFRITQGVFGGMIIPITMTIIYQVFPRERQAYAMGLWSLASMLAPVIGPTLGGWLVQYFGWKSIFVLNIPIGLISIVIVSKFIPFYRLTEKKTFDFLGFLTVVLGSSLLLLSFSHGNDWGWGSWKTLSLLLSGILLLLFFVRWELRIKSPLLQLKVFKFPRFRYSLMLNCIVTISLYTGTLLVPLYLQTVLKLSPMDTGLIMLPGAIVMAAASPIIGKFYDRIGPFRLVITGVLIIVAATLAFSGIGTHTSVLYISLLQLIRCLGIALCNMPLTNAAMSAVSSEYSGHASSITNWARQGLASLSIGIFSALVVSRTSYYMGAGATTKGVATTMGIDDVFLIGTMVAVVAIPLTFLLRVKKKKPVQHVAV</sequence>
<keyword evidence="11" id="KW-1185">Reference proteome</keyword>
<feature type="transmembrane region" description="Helical" evidence="8">
    <location>
        <begin position="232"/>
        <end position="251"/>
    </location>
</feature>
<dbReference type="InterPro" id="IPR036259">
    <property type="entry name" value="MFS_trans_sf"/>
</dbReference>
<protein>
    <submittedName>
        <fullName evidence="10">Drug resistance transporter, EmrB/QacA subfamily protein</fullName>
    </submittedName>
</protein>
<dbReference type="GO" id="GO:0005886">
    <property type="term" value="C:plasma membrane"/>
    <property type="evidence" value="ECO:0007669"/>
    <property type="project" value="UniProtKB-SubCell"/>
</dbReference>
<keyword evidence="7 8" id="KW-0472">Membrane</keyword>
<keyword evidence="6 8" id="KW-1133">Transmembrane helix</keyword>
<reference evidence="10 11" key="1">
    <citation type="journal article" date="2010" name="BMC Genomics">
        <title>Genome sequence of the pattern forming Paenibacillus vortex bacterium reveals potential for thriving in complex environments.</title>
        <authorList>
            <person name="Sirota-Madi A."/>
            <person name="Olender T."/>
            <person name="Helman Y."/>
            <person name="Ingham C."/>
            <person name="Brainis I."/>
            <person name="Roth D."/>
            <person name="Hagi E."/>
            <person name="Brodsky L."/>
            <person name="Leshkowitz D."/>
            <person name="Galatenko V."/>
            <person name="Nikolaev V."/>
            <person name="Mugasimangalam R.C."/>
            <person name="Bransburg-Zabary S."/>
            <person name="Gutnick D.L."/>
            <person name="Lancet D."/>
            <person name="Ben-Jacob E."/>
        </authorList>
    </citation>
    <scope>NUCLEOTIDE SEQUENCE [LARGE SCALE GENOMIC DNA]</scope>
    <source>
        <strain evidence="10 11">V453</strain>
    </source>
</reference>
<dbReference type="PROSITE" id="PS50850">
    <property type="entry name" value="MFS"/>
    <property type="match status" value="1"/>
</dbReference>
<dbReference type="NCBIfam" id="TIGR00711">
    <property type="entry name" value="efflux_EmrB"/>
    <property type="match status" value="1"/>
</dbReference>
<evidence type="ECO:0000259" key="9">
    <source>
        <dbReference type="PROSITE" id="PS50850"/>
    </source>
</evidence>
<feature type="transmembrane region" description="Helical" evidence="8">
    <location>
        <begin position="305"/>
        <end position="322"/>
    </location>
</feature>
<feature type="transmembrane region" description="Helical" evidence="8">
    <location>
        <begin position="272"/>
        <end position="293"/>
    </location>
</feature>
<keyword evidence="5 8" id="KW-0812">Transmembrane</keyword>
<dbReference type="InterPro" id="IPR004638">
    <property type="entry name" value="EmrB-like"/>
</dbReference>
<evidence type="ECO:0000256" key="2">
    <source>
        <dbReference type="ARBA" id="ARBA00008537"/>
    </source>
</evidence>
<evidence type="ECO:0000256" key="1">
    <source>
        <dbReference type="ARBA" id="ARBA00004651"/>
    </source>
</evidence>
<comment type="similarity">
    <text evidence="2">Belongs to the major facilitator superfamily. EmrB family.</text>
</comment>
<accession>A0A2R9SZW6</accession>
<feature type="transmembrane region" description="Helical" evidence="8">
    <location>
        <begin position="202"/>
        <end position="220"/>
    </location>
</feature>
<dbReference type="SUPFAM" id="SSF103473">
    <property type="entry name" value="MFS general substrate transporter"/>
    <property type="match status" value="1"/>
</dbReference>
<evidence type="ECO:0000313" key="11">
    <source>
        <dbReference type="Proteomes" id="UP000003094"/>
    </source>
</evidence>